<evidence type="ECO:0000313" key="1">
    <source>
        <dbReference type="EMBL" id="TDD69908.1"/>
    </source>
</evidence>
<dbReference type="InterPro" id="IPR005288">
    <property type="entry name" value="NadB"/>
</dbReference>
<dbReference type="Gene3D" id="3.50.50.60">
    <property type="entry name" value="FAD/NAD(P)-binding domain"/>
    <property type="match status" value="1"/>
</dbReference>
<dbReference type="OrthoDB" id="615715at2"/>
<evidence type="ECO:0000313" key="2">
    <source>
        <dbReference type="Proteomes" id="UP000295217"/>
    </source>
</evidence>
<dbReference type="PANTHER" id="PTHR42716:SF1">
    <property type="entry name" value="SLL0471 PROTEIN"/>
    <property type="match status" value="1"/>
</dbReference>
<dbReference type="EMBL" id="SMLB01000012">
    <property type="protein sequence ID" value="TDD69908.1"/>
    <property type="molecule type" value="Genomic_DNA"/>
</dbReference>
<dbReference type="InterPro" id="IPR036188">
    <property type="entry name" value="FAD/NAD-bd_sf"/>
</dbReference>
<dbReference type="GO" id="GO:0009435">
    <property type="term" value="P:NAD+ biosynthetic process"/>
    <property type="evidence" value="ECO:0007669"/>
    <property type="project" value="InterPro"/>
</dbReference>
<dbReference type="Pfam" id="PF12831">
    <property type="entry name" value="FAD_oxidored"/>
    <property type="match status" value="1"/>
</dbReference>
<dbReference type="SUPFAM" id="SSF51905">
    <property type="entry name" value="FAD/NAD(P)-binding domain"/>
    <property type="match status" value="1"/>
</dbReference>
<keyword evidence="2" id="KW-1185">Reference proteome</keyword>
<dbReference type="PRINTS" id="PR00411">
    <property type="entry name" value="PNDRDTASEI"/>
</dbReference>
<organism evidence="1 2">
    <name type="scientific">Jiangella aurantiaca</name>
    <dbReference type="NCBI Taxonomy" id="2530373"/>
    <lineage>
        <taxon>Bacteria</taxon>
        <taxon>Bacillati</taxon>
        <taxon>Actinomycetota</taxon>
        <taxon>Actinomycetes</taxon>
        <taxon>Jiangellales</taxon>
        <taxon>Jiangellaceae</taxon>
        <taxon>Jiangella</taxon>
    </lineage>
</organism>
<dbReference type="RefSeq" id="WP_132103288.1">
    <property type="nucleotide sequence ID" value="NZ_SMLB01000012.1"/>
</dbReference>
<sequence>MDLETDVLVVGGGLGGVAAALAALRLGRRVVLTEESPWLGGQLTSQAVPPDENAWVETFGAPASYRRLRTEIRELYRRHYPLTESALAAAALNPGDGRVSPLCHEPKVALAAIHAMLAPYLANRRLTVLTGTRPRLVQVDGDAVAAVRLEATDGRAAEDVAVRAPYVLDATELGDVVEKSGAESVIGAESRDQTGELHALPGPPQPLDQQAFTWCFALDYREGEDWTIDRPAGYGFWRDHAPDYWPGPLLSWTDVRPDSLAVRTHPLFTDAATPTGGHGIDRWTFRRILSARTFTPGFLASDVTLVNWPQNDYVLGPLAGVGPAERQRHLDAARQLSRSLLYWMQTEAPRHDGGTGYPGLRPRGDLLRDGTPDDAGLALRPYVRESRRIVGEVTVVEEHIGVEARRAAGLPPGSELFADSVGIGCYRIDLHPSTGAGVPRSYVDIACHPFQVPLGALLPVRMDNLIAAAKNIATTHVTNGGYRLHPVEWTIGEAAGALAAHCLATGLPPRAVRAKPDALAQFQRLLTGVLGAELAWPERIRTSTV</sequence>
<name>A0A4R5ABX3_9ACTN</name>
<proteinExistence type="predicted"/>
<accession>A0A4R5ABX3</accession>
<reference evidence="1 2" key="1">
    <citation type="submission" date="2019-02" db="EMBL/GenBank/DDBJ databases">
        <title>Draft genome sequences of novel Actinobacteria.</title>
        <authorList>
            <person name="Sahin N."/>
            <person name="Ay H."/>
            <person name="Saygin H."/>
        </authorList>
    </citation>
    <scope>NUCLEOTIDE SEQUENCE [LARGE SCALE GENOMIC DNA]</scope>
    <source>
        <strain evidence="1 2">8K307</strain>
    </source>
</reference>
<dbReference type="PRINTS" id="PR00368">
    <property type="entry name" value="FADPNR"/>
</dbReference>
<comment type="caution">
    <text evidence="1">The sequence shown here is derived from an EMBL/GenBank/DDBJ whole genome shotgun (WGS) entry which is preliminary data.</text>
</comment>
<dbReference type="PANTHER" id="PTHR42716">
    <property type="entry name" value="L-ASPARTATE OXIDASE"/>
    <property type="match status" value="1"/>
</dbReference>
<dbReference type="GO" id="GO:0008734">
    <property type="term" value="F:L-aspartate oxidase activity"/>
    <property type="evidence" value="ECO:0007669"/>
    <property type="project" value="InterPro"/>
</dbReference>
<dbReference type="Proteomes" id="UP000295217">
    <property type="component" value="Unassembled WGS sequence"/>
</dbReference>
<dbReference type="AlphaFoldDB" id="A0A4R5ABX3"/>
<protein>
    <submittedName>
        <fullName evidence="1">FAD-dependent oxidoreductase</fullName>
    </submittedName>
</protein>
<gene>
    <name evidence="1" type="ORF">E1262_11605</name>
</gene>